<comment type="caution">
    <text evidence="7">The sequence shown here is derived from an EMBL/GenBank/DDBJ whole genome shotgun (WGS) entry which is preliminary data.</text>
</comment>
<dbReference type="PANTHER" id="PTHR31382:SF4">
    <property type="entry name" value="NA(+)_H(+) ANTIPORTER"/>
    <property type="match status" value="1"/>
</dbReference>
<dbReference type="GO" id="GO:0036376">
    <property type="term" value="P:sodium ion export across plasma membrane"/>
    <property type="evidence" value="ECO:0007669"/>
    <property type="project" value="InterPro"/>
</dbReference>
<dbReference type="GO" id="GO:0015385">
    <property type="term" value="F:sodium:proton antiporter activity"/>
    <property type="evidence" value="ECO:0007669"/>
    <property type="project" value="InterPro"/>
</dbReference>
<keyword evidence="5" id="KW-0739">Sodium transport</keyword>
<evidence type="ECO:0000256" key="3">
    <source>
        <dbReference type="ARBA" id="ARBA00023053"/>
    </source>
</evidence>
<dbReference type="PANTHER" id="PTHR31382">
    <property type="entry name" value="NA(+)/H(+) ANTIPORTER"/>
    <property type="match status" value="1"/>
</dbReference>
<feature type="region of interest" description="Disordered" evidence="6">
    <location>
        <begin position="226"/>
        <end position="274"/>
    </location>
</feature>
<dbReference type="GO" id="GO:0120029">
    <property type="term" value="P:proton export across plasma membrane"/>
    <property type="evidence" value="ECO:0007669"/>
    <property type="project" value="InterPro"/>
</dbReference>
<sequence>MFSLFLRERLYIGDAIWEFMFGVIIGASSSFILPHPTTHPSAPLQAHTASTYLTRAPGPPPTYLILATAAHIRHLAGESGCNDGAVFPFWYLAPLYLTIDRTTGVAIRDWFLILWYAWSVTQAENVVVNRDRDDVEAGVGGGTDVEGGQVLVEREKLTESGSGSETIDNDEEENEKQEQGNLAESGMSGDTRVAGGPGDNVLILGGEEKEREICCIDRDGACTYSRTHRSSATIPGTPSKEQNRTGTAPDGERVPAEGEHGKGGDGDVDGYEHGHTNLEWITNNQRVIEMSRATRNDVACSRASGTPASLYGWVALPVSSNLFASLISNSSANGSVAVGTLLPRYDTCPAPSNRRLENIRTTTQSAAGMREGSPSRNVWFIYHAVQGRPGSSGSLAAAPQQASQLQLALADISIGGGGEDDGEEGLWRTRTKRTFRKKGRSVGGTLLSTGVACFSIFLPLMSTKPQTSANMAETVVFQGDINDVESFLQWVINHSKDAQAASAIVNNVERALVEYFRDPEDLHMIGTPLQGLSSTPHTPTSTDVSSTGFYQSCVEYVDDFRQWVIRNSEDAESAAARLEPPIVGASWINGTSPIFREIAPNQQEQCPPPVKSQDKEEAWNRETRPMLAPEQTSIDGYSIQDEYFVPPDTDRPYICDDEYSRPGPSSFPSSSSLAATTRTAIHRRSHRPRKLPITHTPALPILVGPVIRITFSPSSNRAVRRRSLLVGPLSRWHHTHTPTAPWPALRSIIHEPHVARERGLPHARRRSHRCRANVLLLLLARRRYASYPSEEVPVPASAPAATAPTKKLALAFDASNANESEVPERATPAALG</sequence>
<evidence type="ECO:0000256" key="2">
    <source>
        <dbReference type="ARBA" id="ARBA00022449"/>
    </source>
</evidence>
<dbReference type="GO" id="GO:0030007">
    <property type="term" value="P:intracellular potassium ion homeostasis"/>
    <property type="evidence" value="ECO:0007669"/>
    <property type="project" value="TreeGrafter"/>
</dbReference>
<dbReference type="GO" id="GO:0005886">
    <property type="term" value="C:plasma membrane"/>
    <property type="evidence" value="ECO:0007669"/>
    <property type="project" value="InterPro"/>
</dbReference>
<proteinExistence type="predicted"/>
<evidence type="ECO:0000313" key="8">
    <source>
        <dbReference type="Proteomes" id="UP000283269"/>
    </source>
</evidence>
<organism evidence="7 8">
    <name type="scientific">Psilocybe cyanescens</name>
    <dbReference type="NCBI Taxonomy" id="93625"/>
    <lineage>
        <taxon>Eukaryota</taxon>
        <taxon>Fungi</taxon>
        <taxon>Dikarya</taxon>
        <taxon>Basidiomycota</taxon>
        <taxon>Agaricomycotina</taxon>
        <taxon>Agaricomycetes</taxon>
        <taxon>Agaricomycetidae</taxon>
        <taxon>Agaricales</taxon>
        <taxon>Agaricineae</taxon>
        <taxon>Strophariaceae</taxon>
        <taxon>Psilocybe</taxon>
    </lineage>
</organism>
<evidence type="ECO:0000256" key="4">
    <source>
        <dbReference type="ARBA" id="ARBA00023065"/>
    </source>
</evidence>
<dbReference type="AlphaFoldDB" id="A0A409WUN5"/>
<dbReference type="InterPro" id="IPR004712">
    <property type="entry name" value="Na+/H+_antiporter_fungi"/>
</dbReference>
<dbReference type="GO" id="GO:0042391">
    <property type="term" value="P:regulation of membrane potential"/>
    <property type="evidence" value="ECO:0007669"/>
    <property type="project" value="InterPro"/>
</dbReference>
<evidence type="ECO:0000313" key="7">
    <source>
        <dbReference type="EMBL" id="PPQ82171.1"/>
    </source>
</evidence>
<protein>
    <submittedName>
        <fullName evidence="7">Uncharacterized protein</fullName>
    </submittedName>
</protein>
<name>A0A409WUN5_PSICY</name>
<accession>A0A409WUN5</accession>
<feature type="region of interest" description="Disordered" evidence="6">
    <location>
        <begin position="812"/>
        <end position="832"/>
    </location>
</feature>
<feature type="compositionally biased region" description="Polar residues" evidence="6">
    <location>
        <begin position="230"/>
        <end position="246"/>
    </location>
</feature>
<keyword evidence="4" id="KW-0406">Ion transport</keyword>
<evidence type="ECO:0000256" key="6">
    <source>
        <dbReference type="SAM" id="MobiDB-lite"/>
    </source>
</evidence>
<dbReference type="EMBL" id="NHYD01003171">
    <property type="protein sequence ID" value="PPQ82171.1"/>
    <property type="molecule type" value="Genomic_DNA"/>
</dbReference>
<dbReference type="Proteomes" id="UP000283269">
    <property type="component" value="Unassembled WGS sequence"/>
</dbReference>
<keyword evidence="8" id="KW-1185">Reference proteome</keyword>
<feature type="region of interest" description="Disordered" evidence="6">
    <location>
        <begin position="154"/>
        <end position="202"/>
    </location>
</feature>
<dbReference type="InParanoid" id="A0A409WUN5"/>
<gene>
    <name evidence="7" type="ORF">CVT25_015111</name>
</gene>
<keyword evidence="1" id="KW-0813">Transport</keyword>
<reference evidence="7 8" key="1">
    <citation type="journal article" date="2018" name="Evol. Lett.">
        <title>Horizontal gene cluster transfer increased hallucinogenic mushroom diversity.</title>
        <authorList>
            <person name="Reynolds H.T."/>
            <person name="Vijayakumar V."/>
            <person name="Gluck-Thaler E."/>
            <person name="Korotkin H.B."/>
            <person name="Matheny P.B."/>
            <person name="Slot J.C."/>
        </authorList>
    </citation>
    <scope>NUCLEOTIDE SEQUENCE [LARGE SCALE GENOMIC DNA]</scope>
    <source>
        <strain evidence="7 8">2631</strain>
    </source>
</reference>
<keyword evidence="3" id="KW-0915">Sodium</keyword>
<evidence type="ECO:0000256" key="5">
    <source>
        <dbReference type="ARBA" id="ARBA00023201"/>
    </source>
</evidence>
<keyword evidence="2" id="KW-0050">Antiport</keyword>
<feature type="compositionally biased region" description="Basic and acidic residues" evidence="6">
    <location>
        <begin position="250"/>
        <end position="274"/>
    </location>
</feature>
<dbReference type="STRING" id="93625.A0A409WUN5"/>
<evidence type="ECO:0000256" key="1">
    <source>
        <dbReference type="ARBA" id="ARBA00022448"/>
    </source>
</evidence>